<reference evidence="2 3" key="1">
    <citation type="submission" date="2024-09" db="EMBL/GenBank/DDBJ databases">
        <authorList>
            <person name="Lee S.D."/>
        </authorList>
    </citation>
    <scope>NUCLEOTIDE SEQUENCE [LARGE SCALE GENOMIC DNA]</scope>
    <source>
        <strain evidence="2 3">N8-3</strain>
    </source>
</reference>
<evidence type="ECO:0000256" key="1">
    <source>
        <dbReference type="SAM" id="MobiDB-lite"/>
    </source>
</evidence>
<comment type="caution">
    <text evidence="2">The sequence shown here is derived from an EMBL/GenBank/DDBJ whole genome shotgun (WGS) entry which is preliminary data.</text>
</comment>
<proteinExistence type="predicted"/>
<organism evidence="2 3">
    <name type="scientific">Streptacidiphilus cavernicola</name>
    <dbReference type="NCBI Taxonomy" id="3342716"/>
    <lineage>
        <taxon>Bacteria</taxon>
        <taxon>Bacillati</taxon>
        <taxon>Actinomycetota</taxon>
        <taxon>Actinomycetes</taxon>
        <taxon>Kitasatosporales</taxon>
        <taxon>Streptomycetaceae</taxon>
        <taxon>Streptacidiphilus</taxon>
    </lineage>
</organism>
<dbReference type="Proteomes" id="UP001592531">
    <property type="component" value="Unassembled WGS sequence"/>
</dbReference>
<dbReference type="EMBL" id="JBHFAB010000018">
    <property type="protein sequence ID" value="MFC1419457.1"/>
    <property type="molecule type" value="Genomic_DNA"/>
</dbReference>
<gene>
    <name evidence="2" type="ORF">ACEZDE_22895</name>
</gene>
<name>A0ABV6W0C1_9ACTN</name>
<accession>A0ABV6W0C1</accession>
<dbReference type="Pfam" id="PF19813">
    <property type="entry name" value="DUF6296"/>
    <property type="match status" value="1"/>
</dbReference>
<keyword evidence="3" id="KW-1185">Reference proteome</keyword>
<dbReference type="RefSeq" id="WP_380538788.1">
    <property type="nucleotide sequence ID" value="NZ_JBHFAB010000018.1"/>
</dbReference>
<feature type="region of interest" description="Disordered" evidence="1">
    <location>
        <begin position="73"/>
        <end position="98"/>
    </location>
</feature>
<protein>
    <submittedName>
        <fullName evidence="2">DUF6296 family protein</fullName>
    </submittedName>
</protein>
<dbReference type="InterPro" id="IPR046263">
    <property type="entry name" value="DUF6296"/>
</dbReference>
<evidence type="ECO:0000313" key="3">
    <source>
        <dbReference type="Proteomes" id="UP001592531"/>
    </source>
</evidence>
<evidence type="ECO:0000313" key="2">
    <source>
        <dbReference type="EMBL" id="MFC1419457.1"/>
    </source>
</evidence>
<sequence>MTTPQPQSRFAAACYELAFAPAPAGSAPAGAPAASVVVRRTDAKGPGGHPVYTDASGDVRAEISDRGEYRMLSTSAHRRPGRPVDCRALDAGDDPVAA</sequence>